<accession>A0AA96KRE6</accession>
<proteinExistence type="predicted"/>
<dbReference type="EMBL" id="OQ884030">
    <property type="protein sequence ID" value="WNO29734.1"/>
    <property type="molecule type" value="Genomic_DNA"/>
</dbReference>
<sequence>MTNTHAIRLEGYDGMLMLDESTLQEWMKEVNLSMSVEEFLSNYTYDDTESIMRFLNMK</sequence>
<protein>
    <submittedName>
        <fullName evidence="1">Uncharacterized protein</fullName>
    </submittedName>
</protein>
<name>A0AA96KRE6_9CAUD</name>
<reference evidence="1" key="1">
    <citation type="submission" date="2023-04" db="EMBL/GenBank/DDBJ databases">
        <authorList>
            <person name="Zhang X."/>
        </authorList>
    </citation>
    <scope>NUCLEOTIDE SEQUENCE</scope>
</reference>
<evidence type="ECO:0000313" key="1">
    <source>
        <dbReference type="EMBL" id="WNO29734.1"/>
    </source>
</evidence>
<organism evidence="1">
    <name type="scientific">Bacillus phage SDFMU_Pbc</name>
    <dbReference type="NCBI Taxonomy" id="3076135"/>
    <lineage>
        <taxon>Viruses</taxon>
        <taxon>Duplodnaviria</taxon>
        <taxon>Heunggongvirae</taxon>
        <taxon>Uroviricota</taxon>
        <taxon>Caudoviricetes</taxon>
        <taxon>Herelleviridae</taxon>
        <taxon>Bastillevirinae</taxon>
        <taxon>Agatevirus</taxon>
        <taxon>Agatevirus agate</taxon>
    </lineage>
</organism>